<proteinExistence type="predicted"/>
<name>A0A8S5S4C5_9CAUD</name>
<protein>
    <submittedName>
        <fullName evidence="1">Uncharacterized protein</fullName>
    </submittedName>
</protein>
<sequence>MQRSYKAHLFTRSVGVFSCRPSFFIFDGSKAHFTSIG</sequence>
<evidence type="ECO:0000313" key="1">
    <source>
        <dbReference type="EMBL" id="DAF45877.1"/>
    </source>
</evidence>
<reference evidence="1" key="1">
    <citation type="journal article" date="2021" name="Proc. Natl. Acad. Sci. U.S.A.">
        <title>A Catalog of Tens of Thousands of Viruses from Human Metagenomes Reveals Hidden Associations with Chronic Diseases.</title>
        <authorList>
            <person name="Tisza M.J."/>
            <person name="Buck C.B."/>
        </authorList>
    </citation>
    <scope>NUCLEOTIDE SEQUENCE</scope>
    <source>
        <strain evidence="1">Ct3UN6</strain>
    </source>
</reference>
<organism evidence="1">
    <name type="scientific">Siphoviridae sp. ct3UN6</name>
    <dbReference type="NCBI Taxonomy" id="2827769"/>
    <lineage>
        <taxon>Viruses</taxon>
        <taxon>Duplodnaviria</taxon>
        <taxon>Heunggongvirae</taxon>
        <taxon>Uroviricota</taxon>
        <taxon>Caudoviricetes</taxon>
    </lineage>
</organism>
<accession>A0A8S5S4C5</accession>
<dbReference type="EMBL" id="BK032520">
    <property type="protein sequence ID" value="DAF45877.1"/>
    <property type="molecule type" value="Genomic_DNA"/>
</dbReference>